<dbReference type="KEGG" id="marz:MARA_08390"/>
<keyword evidence="1" id="KW-0560">Oxidoreductase</keyword>
<dbReference type="Gene3D" id="3.40.309.10">
    <property type="entry name" value="Aldehyde Dehydrogenase, Chain A, domain 2"/>
    <property type="match status" value="1"/>
</dbReference>
<dbReference type="InterPro" id="IPR016161">
    <property type="entry name" value="Ald_DH/histidinol_DH"/>
</dbReference>
<geneLocation type="plasmid" evidence="4">
    <name>pjcm18538 dna</name>
</geneLocation>
<evidence type="ECO:0000313" key="4">
    <source>
        <dbReference type="Proteomes" id="UP000467428"/>
    </source>
</evidence>
<evidence type="ECO:0000259" key="2">
    <source>
        <dbReference type="Pfam" id="PF00171"/>
    </source>
</evidence>
<evidence type="ECO:0000313" key="3">
    <source>
        <dbReference type="EMBL" id="BBY47371.1"/>
    </source>
</evidence>
<dbReference type="RefSeq" id="WP_235887397.1">
    <property type="nucleotide sequence ID" value="NZ_AP022593.1"/>
</dbReference>
<dbReference type="Gene3D" id="3.40.605.10">
    <property type="entry name" value="Aldehyde Dehydrogenase, Chain A, domain 1"/>
    <property type="match status" value="1"/>
</dbReference>
<sequence length="453" mass="46568">MSQTLEITVLDPRTGDVVTRMPLAPPSACDAAVDAARAAAPGWARTAPADRAAAVAAAAKAVSAAAEELADLNERETGKPHDDALGGVEAGVGTLVQYSELGPLHGGRVLQGQWAATDLMVPQPRGVVAVLTPWNDPVAVAAGLLGAALVSGNTVVHKPSERCPQTGRRFAEILAEHLPEGVLHIVDGDGTAGTRLAENPLVDVVAHVGSSATGRNIALACAARGAKALLENGGNDALIVDDGVDTRWAAAQAALGSFANAGQICTSVERIYVVEAQAEAFVTDLVAEAREWDGRIGPLVDERHRQQVHAHVLDAVEAGARVAFGGEPRPGPGSFYPPTVLTDCTSDMLVLTEETFGPIAPVRVVPDFGTAVAEAADDRYGLAATVLTPDMGRAQLAWRSLPVGTVKINAVFGGAPGGAAEPRRISGNGFGFGPELLDEMTAVKVVHWSSPGG</sequence>
<dbReference type="EMBL" id="AP022593">
    <property type="protein sequence ID" value="BBY47371.1"/>
    <property type="molecule type" value="Genomic_DNA"/>
</dbReference>
<organism evidence="3 4">
    <name type="scientific">Mycolicibacterium arabiense</name>
    <dbReference type="NCBI Taxonomy" id="1286181"/>
    <lineage>
        <taxon>Bacteria</taxon>
        <taxon>Bacillati</taxon>
        <taxon>Actinomycetota</taxon>
        <taxon>Actinomycetes</taxon>
        <taxon>Mycobacteriales</taxon>
        <taxon>Mycobacteriaceae</taxon>
        <taxon>Mycolicibacterium</taxon>
    </lineage>
</organism>
<dbReference type="InterPro" id="IPR015590">
    <property type="entry name" value="Aldehyde_DH_dom"/>
</dbReference>
<dbReference type="Proteomes" id="UP000467428">
    <property type="component" value="Chromosome"/>
</dbReference>
<reference evidence="3 4" key="1">
    <citation type="journal article" date="2019" name="Emerg. Microbes Infect.">
        <title>Comprehensive subspecies identification of 175 nontuberculous mycobacteria species based on 7547 genomic profiles.</title>
        <authorList>
            <person name="Matsumoto Y."/>
            <person name="Kinjo T."/>
            <person name="Motooka D."/>
            <person name="Nabeya D."/>
            <person name="Jung N."/>
            <person name="Uechi K."/>
            <person name="Horii T."/>
            <person name="Iida T."/>
            <person name="Fujita J."/>
            <person name="Nakamura S."/>
        </authorList>
    </citation>
    <scope>NUCLEOTIDE SEQUENCE [LARGE SCALE GENOMIC DNA]</scope>
    <source>
        <strain evidence="3 4">JCM 18538</strain>
    </source>
</reference>
<proteinExistence type="predicted"/>
<dbReference type="SUPFAM" id="SSF53720">
    <property type="entry name" value="ALDH-like"/>
    <property type="match status" value="1"/>
</dbReference>
<feature type="domain" description="Aldehyde dehydrogenase" evidence="2">
    <location>
        <begin position="5"/>
        <end position="446"/>
    </location>
</feature>
<dbReference type="AlphaFoldDB" id="A0A7I7RT69"/>
<dbReference type="GO" id="GO:0016620">
    <property type="term" value="F:oxidoreductase activity, acting on the aldehyde or oxo group of donors, NAD or NADP as acceptor"/>
    <property type="evidence" value="ECO:0007669"/>
    <property type="project" value="InterPro"/>
</dbReference>
<name>A0A7I7RT69_9MYCO</name>
<dbReference type="CDD" id="cd07078">
    <property type="entry name" value="ALDH"/>
    <property type="match status" value="1"/>
</dbReference>
<evidence type="ECO:0000256" key="1">
    <source>
        <dbReference type="ARBA" id="ARBA00023002"/>
    </source>
</evidence>
<keyword evidence="4" id="KW-1185">Reference proteome</keyword>
<dbReference type="PANTHER" id="PTHR11699">
    <property type="entry name" value="ALDEHYDE DEHYDROGENASE-RELATED"/>
    <property type="match status" value="1"/>
</dbReference>
<dbReference type="InterPro" id="IPR016162">
    <property type="entry name" value="Ald_DH_N"/>
</dbReference>
<dbReference type="InterPro" id="IPR016163">
    <property type="entry name" value="Ald_DH_C"/>
</dbReference>
<accession>A0A7I7RT69</accession>
<protein>
    <submittedName>
        <fullName evidence="3">Aldehyde dehydrogenase</fullName>
    </submittedName>
</protein>
<gene>
    <name evidence="3" type="ORF">MARA_08390</name>
</gene>
<dbReference type="Pfam" id="PF00171">
    <property type="entry name" value="Aldedh"/>
    <property type="match status" value="1"/>
</dbReference>